<dbReference type="EMBL" id="JACICY010000007">
    <property type="protein sequence ID" value="MBB3861592.1"/>
    <property type="molecule type" value="Genomic_DNA"/>
</dbReference>
<reference evidence="2 3" key="1">
    <citation type="submission" date="2020-08" db="EMBL/GenBank/DDBJ databases">
        <title>Genomic Encyclopedia of Type Strains, Phase IV (KMG-IV): sequencing the most valuable type-strain genomes for metagenomic binning, comparative biology and taxonomic classification.</title>
        <authorList>
            <person name="Goeker M."/>
        </authorList>
    </citation>
    <scope>NUCLEOTIDE SEQUENCE [LARGE SCALE GENOMIC DNA]</scope>
    <source>
        <strain evidence="2 3">DSM 14552</strain>
    </source>
</reference>
<dbReference type="RefSeq" id="WP_183614101.1">
    <property type="nucleotide sequence ID" value="NZ_JACICY010000007.1"/>
</dbReference>
<evidence type="ECO:0000313" key="2">
    <source>
        <dbReference type="EMBL" id="MBB3861592.1"/>
    </source>
</evidence>
<feature type="transmembrane region" description="Helical" evidence="1">
    <location>
        <begin position="73"/>
        <end position="91"/>
    </location>
</feature>
<evidence type="ECO:0000256" key="1">
    <source>
        <dbReference type="SAM" id="Phobius"/>
    </source>
</evidence>
<gene>
    <name evidence="2" type="ORF">GGQ88_002880</name>
</gene>
<dbReference type="Proteomes" id="UP000562395">
    <property type="component" value="Unassembled WGS sequence"/>
</dbReference>
<protein>
    <recommendedName>
        <fullName evidence="4">5-bromo-4-chloroindolyl phosphate hydrolysis protein</fullName>
    </recommendedName>
</protein>
<keyword evidence="1" id="KW-0812">Transmembrane</keyword>
<keyword evidence="1" id="KW-0472">Membrane</keyword>
<proteinExistence type="predicted"/>
<organism evidence="2 3">
    <name type="scientific">Novosphingobium hassiacum</name>
    <dbReference type="NCBI Taxonomy" id="173676"/>
    <lineage>
        <taxon>Bacteria</taxon>
        <taxon>Pseudomonadati</taxon>
        <taxon>Pseudomonadota</taxon>
        <taxon>Alphaproteobacteria</taxon>
        <taxon>Sphingomonadales</taxon>
        <taxon>Sphingomonadaceae</taxon>
        <taxon>Novosphingobium</taxon>
    </lineage>
</organism>
<dbReference type="AlphaFoldDB" id="A0A7W6A0A4"/>
<keyword evidence="1" id="KW-1133">Transmembrane helix</keyword>
<sequence>MANTPAHESQRIMAEAKSSLVRQQAGGRRSIGQRSADMKRTHLGKKLARMAMAVGVLLVGAMVAGLVLDGIGFTGVMMLALAIIGTLVFFAKYPTLKVPDLKALNTGDVRTMVGRTELWLEAQRPALPAPAVRLVDQIGVQLDGLGLQLEGIDPAEPAVGEVRRLVGEHLPGMVESWRKIPPHLRREERGGRDADAQLSEGLGKISKEIDEITRQLAAGDLDALAVRGRYLDYRYGEGLEEAPQLAAPKGDA</sequence>
<feature type="transmembrane region" description="Helical" evidence="1">
    <location>
        <begin position="47"/>
        <end position="67"/>
    </location>
</feature>
<keyword evidence="3" id="KW-1185">Reference proteome</keyword>
<evidence type="ECO:0008006" key="4">
    <source>
        <dbReference type="Google" id="ProtNLM"/>
    </source>
</evidence>
<name>A0A7W6A0A4_9SPHN</name>
<accession>A0A7W6A0A4</accession>
<comment type="caution">
    <text evidence="2">The sequence shown here is derived from an EMBL/GenBank/DDBJ whole genome shotgun (WGS) entry which is preliminary data.</text>
</comment>
<evidence type="ECO:0000313" key="3">
    <source>
        <dbReference type="Proteomes" id="UP000562395"/>
    </source>
</evidence>